<accession>A0ABW3Q601</accession>
<name>A0ABW3Q601_9BACT</name>
<comment type="caution">
    <text evidence="1">The sequence shown here is derived from an EMBL/GenBank/DDBJ whole genome shotgun (WGS) entry which is preliminary data.</text>
</comment>
<proteinExistence type="predicted"/>
<dbReference type="Proteomes" id="UP001597116">
    <property type="component" value="Unassembled WGS sequence"/>
</dbReference>
<organism evidence="1 2">
    <name type="scientific">Larkinella insperata</name>
    <dbReference type="NCBI Taxonomy" id="332158"/>
    <lineage>
        <taxon>Bacteria</taxon>
        <taxon>Pseudomonadati</taxon>
        <taxon>Bacteroidota</taxon>
        <taxon>Cytophagia</taxon>
        <taxon>Cytophagales</taxon>
        <taxon>Spirosomataceae</taxon>
        <taxon>Larkinella</taxon>
    </lineage>
</organism>
<gene>
    <name evidence="1" type="ORF">ACFQ4C_15735</name>
</gene>
<dbReference type="PROSITE" id="PS51257">
    <property type="entry name" value="PROKAR_LIPOPROTEIN"/>
    <property type="match status" value="1"/>
</dbReference>
<dbReference type="EMBL" id="JBHTLP010000008">
    <property type="protein sequence ID" value="MFD1142577.1"/>
    <property type="molecule type" value="Genomic_DNA"/>
</dbReference>
<protein>
    <recommendedName>
        <fullName evidence="3">DUF4377 domain-containing protein</fullName>
    </recommendedName>
</protein>
<dbReference type="RefSeq" id="WP_265993073.1">
    <property type="nucleotide sequence ID" value="NZ_CP110973.1"/>
</dbReference>
<sequence>MNTLKTVVTSFVWMLLLGSCEKPDCQAPPPSYGFAFVDTSGQQLTDTTLARSVKLTYAGASGTPTQVKESDFKAQPSSPYPYVYEASYNLLVQAAEKGQNGYTVEIGGKPRGTLNLKTYVNRTPCNGWYNLAEVRYDNTVVNPMIGNGVTYVVFVTL</sequence>
<evidence type="ECO:0000313" key="2">
    <source>
        <dbReference type="Proteomes" id="UP001597116"/>
    </source>
</evidence>
<reference evidence="2" key="1">
    <citation type="journal article" date="2019" name="Int. J. Syst. Evol. Microbiol.">
        <title>The Global Catalogue of Microorganisms (GCM) 10K type strain sequencing project: providing services to taxonomists for standard genome sequencing and annotation.</title>
        <authorList>
            <consortium name="The Broad Institute Genomics Platform"/>
            <consortium name="The Broad Institute Genome Sequencing Center for Infectious Disease"/>
            <person name="Wu L."/>
            <person name="Ma J."/>
        </authorList>
    </citation>
    <scope>NUCLEOTIDE SEQUENCE [LARGE SCALE GENOMIC DNA]</scope>
    <source>
        <strain evidence="2">CCUG 55608</strain>
    </source>
</reference>
<evidence type="ECO:0000313" key="1">
    <source>
        <dbReference type="EMBL" id="MFD1142577.1"/>
    </source>
</evidence>
<evidence type="ECO:0008006" key="3">
    <source>
        <dbReference type="Google" id="ProtNLM"/>
    </source>
</evidence>
<keyword evidence="2" id="KW-1185">Reference proteome</keyword>